<evidence type="ECO:0000259" key="3">
    <source>
        <dbReference type="Pfam" id="PF13472"/>
    </source>
</evidence>
<accession>A0AAN8Q0Q2</accession>
<evidence type="ECO:0000256" key="1">
    <source>
        <dbReference type="SAM" id="Coils"/>
    </source>
</evidence>
<dbReference type="InterPro" id="IPR036514">
    <property type="entry name" value="SGNH_hydro_sf"/>
</dbReference>
<feature type="domain" description="SGNH hydrolase-type esterase" evidence="3">
    <location>
        <begin position="483"/>
        <end position="624"/>
    </location>
</feature>
<dbReference type="Gene3D" id="3.40.50.1110">
    <property type="entry name" value="SGNH hydrolase"/>
    <property type="match status" value="1"/>
</dbReference>
<name>A0AAN8Q0Q2_PATCE</name>
<keyword evidence="1" id="KW-0175">Coiled coil</keyword>
<feature type="region of interest" description="Disordered" evidence="2">
    <location>
        <begin position="283"/>
        <end position="313"/>
    </location>
</feature>
<gene>
    <name evidence="4" type="ORF">SNE40_010855</name>
</gene>
<feature type="region of interest" description="Disordered" evidence="2">
    <location>
        <begin position="431"/>
        <end position="452"/>
    </location>
</feature>
<feature type="coiled-coil region" evidence="1">
    <location>
        <begin position="361"/>
        <end position="416"/>
    </location>
</feature>
<feature type="compositionally biased region" description="Basic and acidic residues" evidence="2">
    <location>
        <begin position="288"/>
        <end position="298"/>
    </location>
</feature>
<feature type="compositionally biased region" description="Low complexity" evidence="2">
    <location>
        <begin position="189"/>
        <end position="204"/>
    </location>
</feature>
<evidence type="ECO:0000313" key="4">
    <source>
        <dbReference type="EMBL" id="KAK6183356.1"/>
    </source>
</evidence>
<dbReference type="InterPro" id="IPR013830">
    <property type="entry name" value="SGNH_hydro"/>
</dbReference>
<dbReference type="Pfam" id="PF13472">
    <property type="entry name" value="Lipase_GDSL_2"/>
    <property type="match status" value="1"/>
</dbReference>
<evidence type="ECO:0000313" key="5">
    <source>
        <dbReference type="Proteomes" id="UP001347796"/>
    </source>
</evidence>
<dbReference type="AlphaFoldDB" id="A0AAN8Q0Q2"/>
<feature type="compositionally biased region" description="Low complexity" evidence="2">
    <location>
        <begin position="441"/>
        <end position="452"/>
    </location>
</feature>
<reference evidence="4 5" key="1">
    <citation type="submission" date="2024-01" db="EMBL/GenBank/DDBJ databases">
        <title>The genome of the rayed Mediterranean limpet Patella caerulea (Linnaeus, 1758).</title>
        <authorList>
            <person name="Anh-Thu Weber A."/>
            <person name="Halstead-Nussloch G."/>
        </authorList>
    </citation>
    <scope>NUCLEOTIDE SEQUENCE [LARGE SCALE GENOMIC DNA]</scope>
    <source>
        <strain evidence="4">AATW-2023a</strain>
        <tissue evidence="4">Whole specimen</tissue>
    </source>
</reference>
<feature type="region of interest" description="Disordered" evidence="2">
    <location>
        <begin position="189"/>
        <end position="215"/>
    </location>
</feature>
<feature type="compositionally biased region" description="Polar residues" evidence="2">
    <location>
        <begin position="431"/>
        <end position="440"/>
    </location>
</feature>
<evidence type="ECO:0000256" key="2">
    <source>
        <dbReference type="SAM" id="MobiDB-lite"/>
    </source>
</evidence>
<dbReference type="EMBL" id="JAZGQO010000007">
    <property type="protein sequence ID" value="KAK6183356.1"/>
    <property type="molecule type" value="Genomic_DNA"/>
</dbReference>
<organism evidence="4 5">
    <name type="scientific">Patella caerulea</name>
    <name type="common">Rayed Mediterranean limpet</name>
    <dbReference type="NCBI Taxonomy" id="87958"/>
    <lineage>
        <taxon>Eukaryota</taxon>
        <taxon>Metazoa</taxon>
        <taxon>Spiralia</taxon>
        <taxon>Lophotrochozoa</taxon>
        <taxon>Mollusca</taxon>
        <taxon>Gastropoda</taxon>
        <taxon>Patellogastropoda</taxon>
        <taxon>Patelloidea</taxon>
        <taxon>Patellidae</taxon>
        <taxon>Patella</taxon>
    </lineage>
</organism>
<comment type="caution">
    <text evidence="4">The sequence shown here is derived from an EMBL/GenBank/DDBJ whole genome shotgun (WGS) entry which is preliminary data.</text>
</comment>
<proteinExistence type="predicted"/>
<keyword evidence="5" id="KW-1185">Reference proteome</keyword>
<dbReference type="SUPFAM" id="SSF52266">
    <property type="entry name" value="SGNH hydrolase"/>
    <property type="match status" value="1"/>
</dbReference>
<sequence>MAAALALLEVSPNIPTCNKFELTEKNKNTGKLNKPTTRSSNYTINIERCLKKKLNSTYRDDFNIKPTDGGLRLYWSAGHYEEFRRVAQIFYKRMKKEGQLEIDMTDLTDRTKKVTESTILKVYSVRRKSSFRYTINMFHTTSSALVNGNHENIFLNTHLPEILDLVNTLRADNLNKAIQHKIHVPACTTTTSTSVKKSQSQPQTEASTPSFVKSNTSYTDTHLMCLTEEEPTENPCTSSEEQPTMSTISIPSDVLPEENPVENIMVCSSTSINVACPSTSNAPFPDPPLHDSPRETLPGRENITPIIPPRPVPKARRLKLTPTVSSACSTTYAAKTISSKIKTKTKYSKGASSKSNSPTQLTNLQLTVTNLESEILKLNAELKEKNNIITGMDAENSELKNRLAKLLEENKTFVAAFNSLTVDNNKLRQENQMYTSKSTNDTVTTSDTKDQSQQTDKLLNVEVIEPCTNFIIGSSVLKKINSRRLDRSGNTAVRAISGGKIRDATNLLERCSISKEVKRIVYLIGSNNVSHNMNLDSCKNDYRQLIETSQAKYPNAEINFLKLLPRRSTTFNQQLESLNTVLKQICRDHNCIFISDHVSYFAKENSIKDYLYADGTHPNYKGSAKLASHLKTTLNLEVRKFGKTNMNKSPRSSFNERGMVPPPRITQLPFWLLPPMADMRFPPPSHLPTFPFDKTYRAPVKNPAAFAYGNNVTAQNPAALPYGNRYQPPIKTATWGKAYLRA</sequence>
<protein>
    <recommendedName>
        <fullName evidence="3">SGNH hydrolase-type esterase domain-containing protein</fullName>
    </recommendedName>
</protein>
<dbReference type="Proteomes" id="UP001347796">
    <property type="component" value="Unassembled WGS sequence"/>
</dbReference>
<feature type="compositionally biased region" description="Polar residues" evidence="2">
    <location>
        <begin position="205"/>
        <end position="215"/>
    </location>
</feature>